<evidence type="ECO:0000259" key="2">
    <source>
        <dbReference type="Pfam" id="PF06439"/>
    </source>
</evidence>
<proteinExistence type="predicted"/>
<reference evidence="4" key="1">
    <citation type="journal article" date="2019" name="Int. J. Syst. Evol. Microbiol.">
        <title>The Global Catalogue of Microorganisms (GCM) 10K type strain sequencing project: providing services to taxonomists for standard genome sequencing and annotation.</title>
        <authorList>
            <consortium name="The Broad Institute Genomics Platform"/>
            <consortium name="The Broad Institute Genome Sequencing Center for Infectious Disease"/>
            <person name="Wu L."/>
            <person name="Ma J."/>
        </authorList>
    </citation>
    <scope>NUCLEOTIDE SEQUENCE [LARGE SCALE GENOMIC DNA]</scope>
    <source>
        <strain evidence="4">JCM 17927</strain>
    </source>
</reference>
<keyword evidence="1" id="KW-0732">Signal</keyword>
<feature type="domain" description="3-keto-alpha-glucoside-1,2-lyase/3-keto-2-hydroxy-glucal hydratase" evidence="2">
    <location>
        <begin position="44"/>
        <end position="236"/>
    </location>
</feature>
<dbReference type="Pfam" id="PF06439">
    <property type="entry name" value="3keto-disac_hyd"/>
    <property type="match status" value="1"/>
</dbReference>
<name>A0ABP8N426_9BACT</name>
<comment type="caution">
    <text evidence="3">The sequence shown here is derived from an EMBL/GenBank/DDBJ whole genome shotgun (WGS) entry which is preliminary data.</text>
</comment>
<dbReference type="Proteomes" id="UP001501175">
    <property type="component" value="Unassembled WGS sequence"/>
</dbReference>
<dbReference type="Gene3D" id="2.60.120.560">
    <property type="entry name" value="Exo-inulinase, domain 1"/>
    <property type="match status" value="1"/>
</dbReference>
<organism evidence="3 4">
    <name type="scientific">Nibrella saemangeumensis</name>
    <dbReference type="NCBI Taxonomy" id="1084526"/>
    <lineage>
        <taxon>Bacteria</taxon>
        <taxon>Pseudomonadati</taxon>
        <taxon>Bacteroidota</taxon>
        <taxon>Cytophagia</taxon>
        <taxon>Cytophagales</taxon>
        <taxon>Spirosomataceae</taxon>
        <taxon>Nibrella</taxon>
    </lineage>
</organism>
<dbReference type="InterPro" id="IPR010496">
    <property type="entry name" value="AL/BT2_dom"/>
</dbReference>
<evidence type="ECO:0000256" key="1">
    <source>
        <dbReference type="SAM" id="SignalP"/>
    </source>
</evidence>
<dbReference type="RefSeq" id="WP_345245000.1">
    <property type="nucleotide sequence ID" value="NZ_BAABHD010000032.1"/>
</dbReference>
<feature type="chain" id="PRO_5046494638" description="3-keto-alpha-glucoside-1,2-lyase/3-keto-2-hydroxy-glucal hydratase domain-containing protein" evidence="1">
    <location>
        <begin position="31"/>
        <end position="239"/>
    </location>
</feature>
<evidence type="ECO:0000313" key="3">
    <source>
        <dbReference type="EMBL" id="GAA4459492.1"/>
    </source>
</evidence>
<accession>A0ABP8N426</accession>
<feature type="signal peptide" evidence="1">
    <location>
        <begin position="1"/>
        <end position="30"/>
    </location>
</feature>
<keyword evidence="4" id="KW-1185">Reference proteome</keyword>
<evidence type="ECO:0000313" key="4">
    <source>
        <dbReference type="Proteomes" id="UP001501175"/>
    </source>
</evidence>
<sequence length="239" mass="26660">MLTGLFSNTIKTCKLLLATFALLTLSIACAQIPPKKHPKTSGKGWTNLFKADLSNATYPKGVWSLTNGELTATEDKSIWTRRPYNDFILDLEFKTAPGTNSGVIVYASDTVNWIPNSVEIQIADDYSEEWRKSPAYYQCAAIFGHKAATKQNVVKQPGAWNRYTITCQGKKIWVVLNNQLVNTIDLSEYTSAKKNPDGTDIPNWLSKPLSSLPTQGYIGFQGKHAGAPIWFRNIRVQEL</sequence>
<protein>
    <recommendedName>
        <fullName evidence="2">3-keto-alpha-glucoside-1,2-lyase/3-keto-2-hydroxy-glucal hydratase domain-containing protein</fullName>
    </recommendedName>
</protein>
<dbReference type="EMBL" id="BAABHD010000032">
    <property type="protein sequence ID" value="GAA4459492.1"/>
    <property type="molecule type" value="Genomic_DNA"/>
</dbReference>
<gene>
    <name evidence="3" type="ORF">GCM10023189_33270</name>
</gene>